<dbReference type="GO" id="GO:0000122">
    <property type="term" value="P:negative regulation of transcription by RNA polymerase II"/>
    <property type="evidence" value="ECO:0007669"/>
    <property type="project" value="UniProtKB-ARBA"/>
</dbReference>
<dbReference type="WBParaSite" id="PTRK_0000290500.1">
    <property type="protein sequence ID" value="PTRK_0000290500.1"/>
    <property type="gene ID" value="PTRK_0000290500"/>
</dbReference>
<dbReference type="STRING" id="131310.A0A0N4Z6U9"/>
<dbReference type="FunFam" id="3.30.160.60:FF:000018">
    <property type="entry name" value="Krueppel-like factor 15"/>
    <property type="match status" value="1"/>
</dbReference>
<keyword evidence="3" id="KW-0677">Repeat</keyword>
<evidence type="ECO:0000256" key="5">
    <source>
        <dbReference type="ARBA" id="ARBA00022833"/>
    </source>
</evidence>
<feature type="domain" description="C2H2-type" evidence="8">
    <location>
        <begin position="291"/>
        <end position="318"/>
    </location>
</feature>
<dbReference type="GO" id="GO:0005634">
    <property type="term" value="C:nucleus"/>
    <property type="evidence" value="ECO:0007669"/>
    <property type="project" value="UniProtKB-SubCell"/>
</dbReference>
<feature type="domain" description="C2H2-type" evidence="8">
    <location>
        <begin position="261"/>
        <end position="290"/>
    </location>
</feature>
<dbReference type="PANTHER" id="PTHR23235:SF166">
    <property type="entry name" value="DENDRITIC ARBOR REDUCTION PROTEIN 1"/>
    <property type="match status" value="1"/>
</dbReference>
<dbReference type="FunFam" id="3.30.160.60:FF:000125">
    <property type="entry name" value="Putative zinc finger protein 143"/>
    <property type="match status" value="1"/>
</dbReference>
<dbReference type="AlphaFoldDB" id="A0A0N4Z6U9"/>
<accession>A0A0N4Z6U9</accession>
<evidence type="ECO:0000256" key="3">
    <source>
        <dbReference type="ARBA" id="ARBA00022737"/>
    </source>
</evidence>
<dbReference type="InterPro" id="IPR013087">
    <property type="entry name" value="Znf_C2H2_type"/>
</dbReference>
<keyword evidence="2" id="KW-0479">Metal-binding</keyword>
<keyword evidence="5" id="KW-0862">Zinc</keyword>
<sequence>MNEVFPQAYGISTISEYQKTFSTSSSVYPSSDNNINNYSQNYNFQNQGNTMISMNTNQGQTTLQEYQWSNINGQFNDFNNYFINDRQDNLYQTNLNTISSPNFSPISQQYHNSTSTSCSSIISTPSGSPDVTSNDTTNLSSTITFNHQQSNLPLDNNRIPTFDQNNYGIKNNFSNDSINQLSINNSLSSYKLPPHIYTKVYFPPSAQNPKCRRGNRSSSNRNDELSKKRTFLCDVPGCNKSYTKSSHLKAHQRIHTGEKPYACEWPNCTWTFARSDELTRHYRMHTGAKPFKCHLCASRFARSDHLQSHTKKHLNNTRVISSSSNNESGEWINKSEKMNISVNEVHNNFIQINHNIDYSNSMINPIYKI</sequence>
<dbReference type="Gene3D" id="3.30.160.60">
    <property type="entry name" value="Classic Zinc Finger"/>
    <property type="match status" value="3"/>
</dbReference>
<dbReference type="SUPFAM" id="SSF57667">
    <property type="entry name" value="beta-beta-alpha zinc fingers"/>
    <property type="match status" value="2"/>
</dbReference>
<evidence type="ECO:0000313" key="10">
    <source>
        <dbReference type="WBParaSite" id="PTRK_0000290500.1"/>
    </source>
</evidence>
<dbReference type="GO" id="GO:0000981">
    <property type="term" value="F:DNA-binding transcription factor activity, RNA polymerase II-specific"/>
    <property type="evidence" value="ECO:0007669"/>
    <property type="project" value="TreeGrafter"/>
</dbReference>
<name>A0A0N4Z6U9_PARTI</name>
<feature type="domain" description="C2H2-type" evidence="8">
    <location>
        <begin position="231"/>
        <end position="260"/>
    </location>
</feature>
<dbReference type="PANTHER" id="PTHR23235">
    <property type="entry name" value="KRUEPPEL-LIKE TRANSCRIPTION FACTOR"/>
    <property type="match status" value="1"/>
</dbReference>
<dbReference type="GO" id="GO:0008270">
    <property type="term" value="F:zinc ion binding"/>
    <property type="evidence" value="ECO:0007669"/>
    <property type="project" value="UniProtKB-KW"/>
</dbReference>
<proteinExistence type="predicted"/>
<dbReference type="FunFam" id="3.30.160.60:FF:000446">
    <property type="entry name" value="Zinc finger protein"/>
    <property type="match status" value="1"/>
</dbReference>
<comment type="subcellular location">
    <subcellularLocation>
        <location evidence="1">Nucleus</location>
    </subcellularLocation>
</comment>
<evidence type="ECO:0000256" key="4">
    <source>
        <dbReference type="ARBA" id="ARBA00022771"/>
    </source>
</evidence>
<dbReference type="InterPro" id="IPR036236">
    <property type="entry name" value="Znf_C2H2_sf"/>
</dbReference>
<keyword evidence="4 7" id="KW-0863">Zinc-finger</keyword>
<dbReference type="GO" id="GO:0000978">
    <property type="term" value="F:RNA polymerase II cis-regulatory region sequence-specific DNA binding"/>
    <property type="evidence" value="ECO:0007669"/>
    <property type="project" value="TreeGrafter"/>
</dbReference>
<dbReference type="SMART" id="SM00355">
    <property type="entry name" value="ZnF_C2H2"/>
    <property type="match status" value="3"/>
</dbReference>
<organism evidence="9 10">
    <name type="scientific">Parastrongyloides trichosuri</name>
    <name type="common">Possum-specific nematode worm</name>
    <dbReference type="NCBI Taxonomy" id="131310"/>
    <lineage>
        <taxon>Eukaryota</taxon>
        <taxon>Metazoa</taxon>
        <taxon>Ecdysozoa</taxon>
        <taxon>Nematoda</taxon>
        <taxon>Chromadorea</taxon>
        <taxon>Rhabditida</taxon>
        <taxon>Tylenchina</taxon>
        <taxon>Panagrolaimomorpha</taxon>
        <taxon>Strongyloidoidea</taxon>
        <taxon>Strongyloididae</taxon>
        <taxon>Parastrongyloides</taxon>
    </lineage>
</organism>
<evidence type="ECO:0000256" key="1">
    <source>
        <dbReference type="ARBA" id="ARBA00004123"/>
    </source>
</evidence>
<evidence type="ECO:0000256" key="6">
    <source>
        <dbReference type="ARBA" id="ARBA00023242"/>
    </source>
</evidence>
<reference evidence="10" key="1">
    <citation type="submission" date="2017-02" db="UniProtKB">
        <authorList>
            <consortium name="WormBaseParasite"/>
        </authorList>
    </citation>
    <scope>IDENTIFICATION</scope>
</reference>
<dbReference type="PROSITE" id="PS50157">
    <property type="entry name" value="ZINC_FINGER_C2H2_2"/>
    <property type="match status" value="3"/>
</dbReference>
<dbReference type="PROSITE" id="PS00028">
    <property type="entry name" value="ZINC_FINGER_C2H2_1"/>
    <property type="match status" value="3"/>
</dbReference>
<keyword evidence="6" id="KW-0539">Nucleus</keyword>
<evidence type="ECO:0000313" key="9">
    <source>
        <dbReference type="Proteomes" id="UP000038045"/>
    </source>
</evidence>
<dbReference type="Pfam" id="PF00096">
    <property type="entry name" value="zf-C2H2"/>
    <property type="match status" value="2"/>
</dbReference>
<keyword evidence="9" id="KW-1185">Reference proteome</keyword>
<dbReference type="Proteomes" id="UP000038045">
    <property type="component" value="Unplaced"/>
</dbReference>
<protein>
    <submittedName>
        <fullName evidence="10">C2H2-type domain-containing protein</fullName>
    </submittedName>
</protein>
<evidence type="ECO:0000259" key="8">
    <source>
        <dbReference type="PROSITE" id="PS50157"/>
    </source>
</evidence>
<evidence type="ECO:0000256" key="2">
    <source>
        <dbReference type="ARBA" id="ARBA00022723"/>
    </source>
</evidence>
<evidence type="ECO:0000256" key="7">
    <source>
        <dbReference type="PROSITE-ProRule" id="PRU00042"/>
    </source>
</evidence>